<dbReference type="PROSITE" id="PS51365">
    <property type="entry name" value="RENAL_DIPEPTIDASE_2"/>
    <property type="match status" value="1"/>
</dbReference>
<dbReference type="STRING" id="743721.Psesu_2543"/>
<dbReference type="GO" id="GO:0006508">
    <property type="term" value="P:proteolysis"/>
    <property type="evidence" value="ECO:0007669"/>
    <property type="project" value="InterPro"/>
</dbReference>
<dbReference type="HOGENOM" id="CLU_031404_5_0_6"/>
<gene>
    <name evidence="2" type="ordered locus">Psesu_2543</name>
</gene>
<dbReference type="InterPro" id="IPR032466">
    <property type="entry name" value="Metal_Hydrolase"/>
</dbReference>
<dbReference type="SUPFAM" id="SSF51556">
    <property type="entry name" value="Metallo-dependent hydrolases"/>
    <property type="match status" value="1"/>
</dbReference>
<sequence>MSALHLHRPLPLSRTIAALVLSLAVAACGEKNANPEPTAAPGQSPGATASAGPAAVHREVLVLDGHADVLLPDTPKRYWLEGDGKRTSFERVRQGGVDAIVFSIAVGPGPEDAQGLAKARQDADAKLAAVQEWIAGSNGQAELARSAGDVERLHGEGKVAVLLGFQNARILGTDLAAFDRFHQAGVRVAGLTHAGHNAFADSSRPQDGVAERHGGLSELGRQAVARFNDLGVLIDVSQLTPAGVKQVLELSRAPVVATHSNARALVDNGRNLSDEELDLVKAKGGVVLVTPFKPYLRGPDDAWRERIGQLRSEVGLPAQFTVANEGSEALDTATRDRFLDALKKNEQPATLSDLVDHIDYIARRIGVEHVGIGTDFDHGAGVEGFDSEADAANVTAELLRRGYTREQVAAIWGGNFLRALRAAEAAAQG</sequence>
<dbReference type="PANTHER" id="PTHR10443:SF12">
    <property type="entry name" value="DIPEPTIDASE"/>
    <property type="match status" value="1"/>
</dbReference>
<keyword evidence="2" id="KW-0224">Dipeptidase</keyword>
<keyword evidence="2" id="KW-0378">Hydrolase</keyword>
<evidence type="ECO:0000256" key="1">
    <source>
        <dbReference type="SAM" id="SignalP"/>
    </source>
</evidence>
<dbReference type="InterPro" id="IPR008257">
    <property type="entry name" value="Pept_M19"/>
</dbReference>
<keyword evidence="2" id="KW-0645">Protease</keyword>
<dbReference type="KEGG" id="psu:Psesu_2543"/>
<evidence type="ECO:0000313" key="2">
    <source>
        <dbReference type="EMBL" id="ADV28375.1"/>
    </source>
</evidence>
<dbReference type="AlphaFoldDB" id="E6WVV2"/>
<dbReference type="EMBL" id="CP002446">
    <property type="protein sequence ID" value="ADV28375.1"/>
    <property type="molecule type" value="Genomic_DNA"/>
</dbReference>
<dbReference type="CDD" id="cd01301">
    <property type="entry name" value="rDP_like"/>
    <property type="match status" value="1"/>
</dbReference>
<dbReference type="Pfam" id="PF01244">
    <property type="entry name" value="Peptidase_M19"/>
    <property type="match status" value="1"/>
</dbReference>
<keyword evidence="3" id="KW-1185">Reference proteome</keyword>
<organism evidence="2 3">
    <name type="scientific">Pseudoxanthomonas suwonensis (strain 11-1)</name>
    <dbReference type="NCBI Taxonomy" id="743721"/>
    <lineage>
        <taxon>Bacteria</taxon>
        <taxon>Pseudomonadati</taxon>
        <taxon>Pseudomonadota</taxon>
        <taxon>Gammaproteobacteria</taxon>
        <taxon>Lysobacterales</taxon>
        <taxon>Lysobacteraceae</taxon>
        <taxon>Pseudoxanthomonas</taxon>
    </lineage>
</organism>
<protein>
    <submittedName>
        <fullName evidence="2">Membrane dipeptidase</fullName>
        <ecNumber evidence="2">3.4.13.19</ecNumber>
    </submittedName>
</protein>
<name>E6WVV2_PSEUU</name>
<evidence type="ECO:0000313" key="3">
    <source>
        <dbReference type="Proteomes" id="UP000008632"/>
    </source>
</evidence>
<feature type="signal peptide" evidence="1">
    <location>
        <begin position="1"/>
        <end position="33"/>
    </location>
</feature>
<dbReference type="Proteomes" id="UP000008632">
    <property type="component" value="Chromosome"/>
</dbReference>
<feature type="chain" id="PRO_5003212297" evidence="1">
    <location>
        <begin position="34"/>
        <end position="429"/>
    </location>
</feature>
<dbReference type="PANTHER" id="PTHR10443">
    <property type="entry name" value="MICROSOMAL DIPEPTIDASE"/>
    <property type="match status" value="1"/>
</dbReference>
<proteinExistence type="predicted"/>
<reference evidence="2 3" key="1">
    <citation type="submission" date="2011-01" db="EMBL/GenBank/DDBJ databases">
        <title>Complete sequence of Pseudoxanthomonas suwonensis 11-1.</title>
        <authorList>
            <consortium name="US DOE Joint Genome Institute"/>
            <person name="Lucas S."/>
            <person name="Copeland A."/>
            <person name="Lapidus A."/>
            <person name="Cheng J.-F."/>
            <person name="Goodwin L."/>
            <person name="Pitluck S."/>
            <person name="Teshima H."/>
            <person name="Detter J.C."/>
            <person name="Han C."/>
            <person name="Tapia R."/>
            <person name="Land M."/>
            <person name="Hauser L."/>
            <person name="Kyrpides N."/>
            <person name="Ivanova N."/>
            <person name="Ovchinnikova G."/>
            <person name="Siebers A.K."/>
            <person name="Allgaier M."/>
            <person name="Thelen M.P."/>
            <person name="Hugenholtz P."/>
            <person name="Gladden J."/>
            <person name="Woyke T."/>
        </authorList>
    </citation>
    <scope>NUCLEOTIDE SEQUENCE [LARGE SCALE GENOMIC DNA]</scope>
    <source>
        <strain evidence="3">11-1</strain>
    </source>
</reference>
<dbReference type="RefSeq" id="WP_013536201.1">
    <property type="nucleotide sequence ID" value="NC_014924.1"/>
</dbReference>
<accession>E6WVV2</accession>
<dbReference type="EC" id="3.4.13.19" evidence="2"/>
<keyword evidence="1" id="KW-0732">Signal</keyword>
<dbReference type="Gene3D" id="1.10.287.650">
    <property type="entry name" value="L27 domain"/>
    <property type="match status" value="1"/>
</dbReference>
<dbReference type="Gene3D" id="3.20.20.140">
    <property type="entry name" value="Metal-dependent hydrolases"/>
    <property type="match status" value="1"/>
</dbReference>
<dbReference type="GO" id="GO:0070573">
    <property type="term" value="F:metallodipeptidase activity"/>
    <property type="evidence" value="ECO:0007669"/>
    <property type="project" value="InterPro"/>
</dbReference>
<dbReference type="eggNOG" id="COG2355">
    <property type="taxonomic scope" value="Bacteria"/>
</dbReference>